<comment type="similarity">
    <text evidence="2">Belongs to the enoyl-CoA hydratase/isomerase family.</text>
</comment>
<dbReference type="PANTHER" id="PTHR43684:SF1">
    <property type="entry name" value="ENOYL-COA DELTA ISOMERASE 2"/>
    <property type="match status" value="1"/>
</dbReference>
<dbReference type="Gene3D" id="1.10.12.10">
    <property type="entry name" value="Lyase 2-enoyl-coa Hydratase, Chain A, domain 2"/>
    <property type="match status" value="1"/>
</dbReference>
<dbReference type="SUPFAM" id="SSF52096">
    <property type="entry name" value="ClpP/crotonase"/>
    <property type="match status" value="1"/>
</dbReference>
<accession>A0A9D7QLK1</accession>
<dbReference type="InterPro" id="IPR029045">
    <property type="entry name" value="ClpP/crotonase-like_dom_sf"/>
</dbReference>
<sequence length="257" mass="27377">MSEILQHREAGVLTLTFNRLDKKNAITTAMYTRLAEELEAATADDSVRVAVIQGAVEIFTAGNDLADFLNNPPISKPGAEVPPVVRFLNAIRDFPKPIVAAVAGPAVGIGTTLLLHCDLVYAGDNAAFSLPFVNLGLCPEAGASLLLPQIVGYPKAAEKLMLGEAFYAEEALEMGLINRIVPPHEVNAYAQSQAAKLAAKPAASLRVTKSLMKMAQTQLAPVMTEELKHFGALLQGPAAKEAISAVMEKRKPDFSKC</sequence>
<evidence type="ECO:0000256" key="2">
    <source>
        <dbReference type="ARBA" id="ARBA00005254"/>
    </source>
</evidence>
<gene>
    <name evidence="5" type="ORF">IPN75_10585</name>
</gene>
<evidence type="ECO:0000313" key="6">
    <source>
        <dbReference type="Proteomes" id="UP000808146"/>
    </source>
</evidence>
<name>A0A9D7QLK1_9RHOO</name>
<comment type="caution">
    <text evidence="5">The sequence shown here is derived from an EMBL/GenBank/DDBJ whole genome shotgun (WGS) entry which is preliminary data.</text>
</comment>
<dbReference type="InterPro" id="IPR051053">
    <property type="entry name" value="ECH/Chromodomain_protein"/>
</dbReference>
<keyword evidence="3" id="KW-0576">Peroxisome</keyword>
<comment type="subcellular location">
    <subcellularLocation>
        <location evidence="1">Peroxisome</location>
    </subcellularLocation>
</comment>
<dbReference type="InterPro" id="IPR001753">
    <property type="entry name" value="Enoyl-CoA_hydra/iso"/>
</dbReference>
<dbReference type="Gene3D" id="3.90.226.10">
    <property type="entry name" value="2-enoyl-CoA Hydratase, Chain A, domain 1"/>
    <property type="match status" value="1"/>
</dbReference>
<keyword evidence="4" id="KW-0413">Isomerase</keyword>
<dbReference type="AlphaFoldDB" id="A0A9D7QLK1"/>
<evidence type="ECO:0000313" key="5">
    <source>
        <dbReference type="EMBL" id="MBK8890793.1"/>
    </source>
</evidence>
<dbReference type="InterPro" id="IPR014748">
    <property type="entry name" value="Enoyl-CoA_hydra_C"/>
</dbReference>
<evidence type="ECO:0000256" key="4">
    <source>
        <dbReference type="ARBA" id="ARBA00023235"/>
    </source>
</evidence>
<organism evidence="5 6">
    <name type="scientific">Candidatus Dechloromonas phosphorivorans</name>
    <dbReference type="NCBI Taxonomy" id="2899244"/>
    <lineage>
        <taxon>Bacteria</taxon>
        <taxon>Pseudomonadati</taxon>
        <taxon>Pseudomonadota</taxon>
        <taxon>Betaproteobacteria</taxon>
        <taxon>Rhodocyclales</taxon>
        <taxon>Azonexaceae</taxon>
        <taxon>Dechloromonas</taxon>
    </lineage>
</organism>
<dbReference type="EMBL" id="JADKBR010000015">
    <property type="protein sequence ID" value="MBK8890793.1"/>
    <property type="molecule type" value="Genomic_DNA"/>
</dbReference>
<dbReference type="Proteomes" id="UP000808146">
    <property type="component" value="Unassembled WGS sequence"/>
</dbReference>
<protein>
    <submittedName>
        <fullName evidence="5">Enoyl-CoA hydratase</fullName>
    </submittedName>
</protein>
<dbReference type="Pfam" id="PF00378">
    <property type="entry name" value="ECH_1"/>
    <property type="match status" value="1"/>
</dbReference>
<evidence type="ECO:0000256" key="3">
    <source>
        <dbReference type="ARBA" id="ARBA00023140"/>
    </source>
</evidence>
<proteinExistence type="inferred from homology"/>
<dbReference type="CDD" id="cd06558">
    <property type="entry name" value="crotonase-like"/>
    <property type="match status" value="1"/>
</dbReference>
<evidence type="ECO:0000256" key="1">
    <source>
        <dbReference type="ARBA" id="ARBA00004275"/>
    </source>
</evidence>
<dbReference type="GO" id="GO:0004165">
    <property type="term" value="F:delta(3)-delta(2)-enoyl-CoA isomerase activity"/>
    <property type="evidence" value="ECO:0007669"/>
    <property type="project" value="UniProtKB-ARBA"/>
</dbReference>
<dbReference type="PANTHER" id="PTHR43684">
    <property type="match status" value="1"/>
</dbReference>
<reference evidence="5" key="1">
    <citation type="submission" date="2020-10" db="EMBL/GenBank/DDBJ databases">
        <title>Connecting structure to function with the recovery of over 1000 high-quality activated sludge metagenome-assembled genomes encoding full-length rRNA genes using long-read sequencing.</title>
        <authorList>
            <person name="Singleton C.M."/>
            <person name="Petriglieri F."/>
            <person name="Kristensen J.M."/>
            <person name="Kirkegaard R.H."/>
            <person name="Michaelsen T.Y."/>
            <person name="Andersen M.H."/>
            <person name="Karst S.M."/>
            <person name="Dueholm M.S."/>
            <person name="Nielsen P.H."/>
            <person name="Albertsen M."/>
        </authorList>
    </citation>
    <scope>NUCLEOTIDE SEQUENCE</scope>
    <source>
        <strain evidence="5">OdNE_18-Q3-R46-58_BAT3C.305</strain>
    </source>
</reference>